<dbReference type="InterPro" id="IPR015943">
    <property type="entry name" value="WD40/YVTN_repeat-like_dom_sf"/>
</dbReference>
<keyword evidence="3" id="KW-1185">Reference proteome</keyword>
<gene>
    <name evidence="2" type="ORF">BC793_104296</name>
</gene>
<dbReference type="AlphaFoldDB" id="A0A316FL15"/>
<name>A0A316FL15_9ACTN</name>
<dbReference type="InterPro" id="IPR011047">
    <property type="entry name" value="Quinoprotein_ADH-like_sf"/>
</dbReference>
<evidence type="ECO:0000313" key="2">
    <source>
        <dbReference type="EMBL" id="PWK49621.1"/>
    </source>
</evidence>
<dbReference type="Proteomes" id="UP000245697">
    <property type="component" value="Unassembled WGS sequence"/>
</dbReference>
<accession>A0A316FL15</accession>
<dbReference type="RefSeq" id="WP_109592019.1">
    <property type="nucleotide sequence ID" value="NZ_BONA01000026.1"/>
</dbReference>
<dbReference type="Pfam" id="PF13360">
    <property type="entry name" value="PQQ_2"/>
    <property type="match status" value="1"/>
</dbReference>
<reference evidence="2 3" key="1">
    <citation type="submission" date="2018-05" db="EMBL/GenBank/DDBJ databases">
        <title>Genomic Encyclopedia of Archaeal and Bacterial Type Strains, Phase II (KMG-II): from individual species to whole genera.</title>
        <authorList>
            <person name="Goeker M."/>
        </authorList>
    </citation>
    <scope>NUCLEOTIDE SEQUENCE [LARGE SCALE GENOMIC DNA]</scope>
    <source>
        <strain evidence="2 3">DSM 45184</strain>
    </source>
</reference>
<evidence type="ECO:0000313" key="3">
    <source>
        <dbReference type="Proteomes" id="UP000245697"/>
    </source>
</evidence>
<feature type="domain" description="Pyrrolo-quinoline quinone repeat" evidence="1">
    <location>
        <begin position="154"/>
        <end position="285"/>
    </location>
</feature>
<evidence type="ECO:0000259" key="1">
    <source>
        <dbReference type="Pfam" id="PF13360"/>
    </source>
</evidence>
<comment type="caution">
    <text evidence="2">The sequence shown here is derived from an EMBL/GenBank/DDBJ whole genome shotgun (WGS) entry which is preliminary data.</text>
</comment>
<dbReference type="OrthoDB" id="3346724at2"/>
<dbReference type="Gene3D" id="2.130.10.10">
    <property type="entry name" value="YVTN repeat-like/Quinoprotein amine dehydrogenase"/>
    <property type="match status" value="1"/>
</dbReference>
<protein>
    <submittedName>
        <fullName evidence="2">Putative pyrroloquinoline-quinone binding quinoprotein</fullName>
    </submittedName>
</protein>
<proteinExistence type="predicted"/>
<dbReference type="EMBL" id="QGGR01000004">
    <property type="protein sequence ID" value="PWK49621.1"/>
    <property type="molecule type" value="Genomic_DNA"/>
</dbReference>
<sequence length="380" mass="40007">MIIDLDRAAPPSRPAPPVPRVLPAALVVVLMLLLGPSAPMPRVRDLPQVAATAGPSGTWLLTDTTLYSTSTRTGGRMDVVAWSLDSGTALWQRDLDWFAGIPALTESGPVLVVSGNEDTRILDAGTGADRVDPRTYSVARPAADRVALWDGTAGTLALYDPATDRIVWKRRFPDRLHTVAATADDLLAVTDTGVVSIAMSSGDVAAATREAVPAGGAPRARVIGGRAYLLGDNSVTMIDMARARAMWTVRMLLPRAVVPCGTRICVSGGPGLLALDPISGDPVWTNVDWIGGENGIVRTAAGDVLRIDPDSGVVRRALGHGLPAGDLLIRPDGAGLSVVEWATGQVRGRLPDTTPNGCRRTGEHLACQHAGGQVRVWRLF</sequence>
<organism evidence="2 3">
    <name type="scientific">Actinoplanes xinjiangensis</name>
    <dbReference type="NCBI Taxonomy" id="512350"/>
    <lineage>
        <taxon>Bacteria</taxon>
        <taxon>Bacillati</taxon>
        <taxon>Actinomycetota</taxon>
        <taxon>Actinomycetes</taxon>
        <taxon>Micromonosporales</taxon>
        <taxon>Micromonosporaceae</taxon>
        <taxon>Actinoplanes</taxon>
    </lineage>
</organism>
<dbReference type="SUPFAM" id="SSF50998">
    <property type="entry name" value="Quinoprotein alcohol dehydrogenase-like"/>
    <property type="match status" value="1"/>
</dbReference>
<dbReference type="InterPro" id="IPR002372">
    <property type="entry name" value="PQQ_rpt_dom"/>
</dbReference>